<proteinExistence type="evidence at transcript level"/>
<sequence>MCTHYIYTWTHFIRCICNSGRY</sequence>
<dbReference type="AlphaFoldDB" id="Q5BY87"/>
<protein>
    <submittedName>
        <fullName evidence="1">Uncharacterized protein</fullName>
    </submittedName>
</protein>
<name>Q5BY87_SCHJA</name>
<reference evidence="1" key="2">
    <citation type="journal article" date="2006" name="PLoS Pathog.">
        <title>New perspectives on host-parasite interplay by comparative transcriptomic and proteomic analyses of Schistosoma japonicum.</title>
        <authorList>
            <person name="Liu F."/>
            <person name="Lu J."/>
            <person name="Hu W."/>
            <person name="Wang S.Y."/>
            <person name="Cui S.J."/>
            <person name="Chi M."/>
            <person name="Yan Q."/>
            <person name="Wang X.R."/>
            <person name="Song H.D."/>
            <person name="Xu X.N."/>
            <person name="Wang J.J."/>
            <person name="Zhang X.L."/>
            <person name="Zhang X."/>
            <person name="Wang Z.Q."/>
            <person name="Xue C.L."/>
            <person name="Brindley P.J."/>
            <person name="McManus D.P."/>
            <person name="Yang P.Y."/>
            <person name="Feng Z."/>
            <person name="Chen Z."/>
            <person name="Han Z.G."/>
        </authorList>
    </citation>
    <scope>NUCLEOTIDE SEQUENCE</scope>
</reference>
<reference evidence="1" key="1">
    <citation type="submission" date="2005-03" db="EMBL/GenBank/DDBJ databases">
        <authorList>
            <person name="Han Z."/>
        </authorList>
    </citation>
    <scope>NUCLEOTIDE SEQUENCE</scope>
</reference>
<organism evidence="1">
    <name type="scientific">Schistosoma japonicum</name>
    <name type="common">Blood fluke</name>
    <dbReference type="NCBI Taxonomy" id="6182"/>
    <lineage>
        <taxon>Eukaryota</taxon>
        <taxon>Metazoa</taxon>
        <taxon>Spiralia</taxon>
        <taxon>Lophotrochozoa</taxon>
        <taxon>Platyhelminthes</taxon>
        <taxon>Trematoda</taxon>
        <taxon>Digenea</taxon>
        <taxon>Strigeidida</taxon>
        <taxon>Schistosomatoidea</taxon>
        <taxon>Schistosomatidae</taxon>
        <taxon>Schistosoma</taxon>
    </lineage>
</organism>
<accession>Q5BY87</accession>
<dbReference type="EMBL" id="AY811749">
    <property type="protein sequence ID" value="AAX27638.1"/>
    <property type="molecule type" value="mRNA"/>
</dbReference>
<evidence type="ECO:0000313" key="1">
    <source>
        <dbReference type="EMBL" id="AAX27638.1"/>
    </source>
</evidence>